<evidence type="ECO:0000256" key="4">
    <source>
        <dbReference type="HAMAP-Rule" id="MF_00163"/>
    </source>
</evidence>
<keyword evidence="4" id="KW-0408">Iron</keyword>
<dbReference type="EC" id="3.5.1.88" evidence="4"/>
<dbReference type="PANTHER" id="PTHR10458:SF22">
    <property type="entry name" value="PEPTIDE DEFORMYLASE"/>
    <property type="match status" value="1"/>
</dbReference>
<evidence type="ECO:0000256" key="2">
    <source>
        <dbReference type="ARBA" id="ARBA00022723"/>
    </source>
</evidence>
<dbReference type="InterPro" id="IPR036821">
    <property type="entry name" value="Peptide_deformylase_sf"/>
</dbReference>
<evidence type="ECO:0000313" key="5">
    <source>
        <dbReference type="EMBL" id="MFD2554287.1"/>
    </source>
</evidence>
<evidence type="ECO:0000313" key="6">
    <source>
        <dbReference type="Proteomes" id="UP001597440"/>
    </source>
</evidence>
<dbReference type="Proteomes" id="UP001597440">
    <property type="component" value="Unassembled WGS sequence"/>
</dbReference>
<evidence type="ECO:0000256" key="1">
    <source>
        <dbReference type="ARBA" id="ARBA00010759"/>
    </source>
</evidence>
<feature type="binding site" evidence="4">
    <location>
        <position position="156"/>
    </location>
    <ligand>
        <name>Fe cation</name>
        <dbReference type="ChEBI" id="CHEBI:24875"/>
    </ligand>
</feature>
<evidence type="ECO:0000256" key="3">
    <source>
        <dbReference type="ARBA" id="ARBA00022801"/>
    </source>
</evidence>
<comment type="catalytic activity">
    <reaction evidence="4">
        <text>N-terminal N-formyl-L-methionyl-[peptide] + H2O = N-terminal L-methionyl-[peptide] + formate</text>
        <dbReference type="Rhea" id="RHEA:24420"/>
        <dbReference type="Rhea" id="RHEA-COMP:10639"/>
        <dbReference type="Rhea" id="RHEA-COMP:10640"/>
        <dbReference type="ChEBI" id="CHEBI:15377"/>
        <dbReference type="ChEBI" id="CHEBI:15740"/>
        <dbReference type="ChEBI" id="CHEBI:49298"/>
        <dbReference type="ChEBI" id="CHEBI:64731"/>
        <dbReference type="EC" id="3.5.1.88"/>
    </reaction>
</comment>
<feature type="binding site" evidence="4">
    <location>
        <position position="198"/>
    </location>
    <ligand>
        <name>Fe cation</name>
        <dbReference type="ChEBI" id="CHEBI:24875"/>
    </ligand>
</feature>
<accession>A0ABW5KZC9</accession>
<feature type="binding site" evidence="4">
    <location>
        <position position="202"/>
    </location>
    <ligand>
        <name>Fe cation</name>
        <dbReference type="ChEBI" id="CHEBI:24875"/>
    </ligand>
</feature>
<feature type="active site" evidence="4">
    <location>
        <position position="199"/>
    </location>
</feature>
<sequence>MKSKTINTVILYLTITSATPLFSQVAIHSTMEDNQMENSKIKGFNKSEKSIILSGQTDSKLHIYQTTNEKELATLKSKSSDIDPTDPLLPILEARMLLTVQDPNHSGVGIAAPQIGINRNLIWVQRFDKAEDPFEFYINPKIIWKSKLTRLGAEGCLSIPDRKEDIQRSYAIRLQYQDKKGQIMEENIEGFTAVIFQHEVDHLLGILYPDRLEEQTSAGYIELNEKTPFSLQIDKKTILP</sequence>
<dbReference type="EMBL" id="JBHULD010000008">
    <property type="protein sequence ID" value="MFD2554287.1"/>
    <property type="molecule type" value="Genomic_DNA"/>
</dbReference>
<reference evidence="6" key="1">
    <citation type="journal article" date="2019" name="Int. J. Syst. Evol. Microbiol.">
        <title>The Global Catalogue of Microorganisms (GCM) 10K type strain sequencing project: providing services to taxonomists for standard genome sequencing and annotation.</title>
        <authorList>
            <consortium name="The Broad Institute Genomics Platform"/>
            <consortium name="The Broad Institute Genome Sequencing Center for Infectious Disease"/>
            <person name="Wu L."/>
            <person name="Ma J."/>
        </authorList>
    </citation>
    <scope>NUCLEOTIDE SEQUENCE [LARGE SCALE GENOMIC DNA]</scope>
    <source>
        <strain evidence="6">KCTC 52298</strain>
    </source>
</reference>
<comment type="function">
    <text evidence="4">Removes the formyl group from the N-terminal Met of newly synthesized proteins. Requires at least a dipeptide for an efficient rate of reaction. N-terminal L-methionine is a prerequisite for activity but the enzyme has broad specificity at other positions.</text>
</comment>
<dbReference type="CDD" id="cd00487">
    <property type="entry name" value="Pep_deformylase"/>
    <property type="match status" value="1"/>
</dbReference>
<comment type="cofactor">
    <cofactor evidence="4">
        <name>Fe(2+)</name>
        <dbReference type="ChEBI" id="CHEBI:29033"/>
    </cofactor>
    <text evidence="4">Binds 1 Fe(2+) ion.</text>
</comment>
<dbReference type="Gene3D" id="3.90.45.10">
    <property type="entry name" value="Peptide deformylase"/>
    <property type="match status" value="1"/>
</dbReference>
<name>A0ABW5KZC9_9SPHI</name>
<dbReference type="PANTHER" id="PTHR10458">
    <property type="entry name" value="PEPTIDE DEFORMYLASE"/>
    <property type="match status" value="1"/>
</dbReference>
<dbReference type="PRINTS" id="PR01576">
    <property type="entry name" value="PDEFORMYLASE"/>
</dbReference>
<gene>
    <name evidence="4 5" type="primary">def</name>
    <name evidence="5" type="ORF">ACFSQW_07790</name>
</gene>
<dbReference type="RefSeq" id="WP_210355915.1">
    <property type="nucleotide sequence ID" value="NZ_JAEQMU010000006.1"/>
</dbReference>
<keyword evidence="6" id="KW-1185">Reference proteome</keyword>
<keyword evidence="4" id="KW-0648">Protein biosynthesis</keyword>
<dbReference type="InterPro" id="IPR023635">
    <property type="entry name" value="Peptide_deformylase"/>
</dbReference>
<dbReference type="Pfam" id="PF01327">
    <property type="entry name" value="Pep_deformylase"/>
    <property type="match status" value="1"/>
</dbReference>
<dbReference type="HAMAP" id="MF_00163">
    <property type="entry name" value="Pep_deformylase"/>
    <property type="match status" value="1"/>
</dbReference>
<dbReference type="GO" id="GO:0042586">
    <property type="term" value="F:peptide deformylase activity"/>
    <property type="evidence" value="ECO:0007669"/>
    <property type="project" value="UniProtKB-EC"/>
</dbReference>
<comment type="caution">
    <text evidence="5">The sequence shown here is derived from an EMBL/GenBank/DDBJ whole genome shotgun (WGS) entry which is preliminary data.</text>
</comment>
<keyword evidence="3 4" id="KW-0378">Hydrolase</keyword>
<comment type="similarity">
    <text evidence="1 4">Belongs to the polypeptide deformylase family.</text>
</comment>
<dbReference type="NCBIfam" id="TIGR00079">
    <property type="entry name" value="pept_deformyl"/>
    <property type="match status" value="1"/>
</dbReference>
<protein>
    <recommendedName>
        <fullName evidence="4">Peptide deformylase</fullName>
        <shortName evidence="4">PDF</shortName>
        <ecNumber evidence="4">3.5.1.88</ecNumber>
    </recommendedName>
    <alternativeName>
        <fullName evidence="4">Polypeptide deformylase</fullName>
    </alternativeName>
</protein>
<keyword evidence="2 4" id="KW-0479">Metal-binding</keyword>
<proteinExistence type="inferred from homology"/>
<organism evidence="5 6">
    <name type="scientific">Sphingobacterium tabacisoli</name>
    <dbReference type="NCBI Taxonomy" id="2044855"/>
    <lineage>
        <taxon>Bacteria</taxon>
        <taxon>Pseudomonadati</taxon>
        <taxon>Bacteroidota</taxon>
        <taxon>Sphingobacteriia</taxon>
        <taxon>Sphingobacteriales</taxon>
        <taxon>Sphingobacteriaceae</taxon>
        <taxon>Sphingobacterium</taxon>
    </lineage>
</organism>
<dbReference type="SUPFAM" id="SSF56420">
    <property type="entry name" value="Peptide deformylase"/>
    <property type="match status" value="1"/>
</dbReference>